<keyword evidence="2" id="KW-1185">Reference proteome</keyword>
<dbReference type="AlphaFoldDB" id="A0A9P7YD70"/>
<name>A0A9P7YD70_9HELO</name>
<organism evidence="1 2">
    <name type="scientific">Amylocarpus encephaloides</name>
    <dbReference type="NCBI Taxonomy" id="45428"/>
    <lineage>
        <taxon>Eukaryota</taxon>
        <taxon>Fungi</taxon>
        <taxon>Dikarya</taxon>
        <taxon>Ascomycota</taxon>
        <taxon>Pezizomycotina</taxon>
        <taxon>Leotiomycetes</taxon>
        <taxon>Helotiales</taxon>
        <taxon>Helotiales incertae sedis</taxon>
        <taxon>Amylocarpus</taxon>
    </lineage>
</organism>
<evidence type="ECO:0000313" key="2">
    <source>
        <dbReference type="Proteomes" id="UP000824998"/>
    </source>
</evidence>
<dbReference type="Proteomes" id="UP000824998">
    <property type="component" value="Unassembled WGS sequence"/>
</dbReference>
<proteinExistence type="predicted"/>
<protein>
    <submittedName>
        <fullName evidence="1">Uncharacterized protein</fullName>
    </submittedName>
</protein>
<evidence type="ECO:0000313" key="1">
    <source>
        <dbReference type="EMBL" id="KAG9231292.1"/>
    </source>
</evidence>
<comment type="caution">
    <text evidence="1">The sequence shown here is derived from an EMBL/GenBank/DDBJ whole genome shotgun (WGS) entry which is preliminary data.</text>
</comment>
<dbReference type="EMBL" id="MU251612">
    <property type="protein sequence ID" value="KAG9231292.1"/>
    <property type="molecule type" value="Genomic_DNA"/>
</dbReference>
<gene>
    <name evidence="1" type="ORF">BJ875DRAFT_123689</name>
</gene>
<dbReference type="CDD" id="cd12148">
    <property type="entry name" value="fungal_TF_MHR"/>
    <property type="match status" value="1"/>
</dbReference>
<sequence length="220" mass="24865">MSKTTSFWGDQEISMFAGRPPALSQHHQSRALPLAIRSGLEHEADDVPCHATICRMMALAGAIRDGVSGIVGGTRPWARERIAAPTLEAAEIYDPVPMVMRVTKESLLLYASETMWRLLFCRFHRLRIQFHLERGQQSQQKLFEVAREMVGLIVLLWLQRDRWRDRRYGYDCVMMCYGHGHRLGISMGFGEGSTHGAANVGGLLRQSLTLITRNNVLLTT</sequence>
<accession>A0A9P7YD70</accession>
<reference evidence="1" key="1">
    <citation type="journal article" date="2021" name="IMA Fungus">
        <title>Genomic characterization of three marine fungi, including Emericellopsis atlantica sp. nov. with signatures of a generalist lifestyle and marine biomass degradation.</title>
        <authorList>
            <person name="Hagestad O.C."/>
            <person name="Hou L."/>
            <person name="Andersen J.H."/>
            <person name="Hansen E.H."/>
            <person name="Altermark B."/>
            <person name="Li C."/>
            <person name="Kuhnert E."/>
            <person name="Cox R.J."/>
            <person name="Crous P.W."/>
            <person name="Spatafora J.W."/>
            <person name="Lail K."/>
            <person name="Amirebrahimi M."/>
            <person name="Lipzen A."/>
            <person name="Pangilinan J."/>
            <person name="Andreopoulos W."/>
            <person name="Hayes R.D."/>
            <person name="Ng V."/>
            <person name="Grigoriev I.V."/>
            <person name="Jackson S.A."/>
            <person name="Sutton T.D.S."/>
            <person name="Dobson A.D.W."/>
            <person name="Rama T."/>
        </authorList>
    </citation>
    <scope>NUCLEOTIDE SEQUENCE</scope>
    <source>
        <strain evidence="1">TRa018bII</strain>
    </source>
</reference>